<organism evidence="1 2">
    <name type="scientific">Desulfofundulus australicus DSM 11792</name>
    <dbReference type="NCBI Taxonomy" id="1121425"/>
    <lineage>
        <taxon>Bacteria</taxon>
        <taxon>Bacillati</taxon>
        <taxon>Bacillota</taxon>
        <taxon>Clostridia</taxon>
        <taxon>Eubacteriales</taxon>
        <taxon>Peptococcaceae</taxon>
        <taxon>Desulfofundulus</taxon>
    </lineage>
</organism>
<proteinExistence type="predicted"/>
<dbReference type="Proteomes" id="UP000184196">
    <property type="component" value="Unassembled WGS sequence"/>
</dbReference>
<dbReference type="AlphaFoldDB" id="A0A1M5CBW0"/>
<protein>
    <submittedName>
        <fullName evidence="1">Uncharacterized protein</fullName>
    </submittedName>
</protein>
<name>A0A1M5CBW0_9FIRM</name>
<dbReference type="RefSeq" id="WP_165611047.1">
    <property type="nucleotide sequence ID" value="NZ_FQUW01000036.1"/>
</dbReference>
<evidence type="ECO:0000313" key="1">
    <source>
        <dbReference type="EMBL" id="SHF52254.1"/>
    </source>
</evidence>
<keyword evidence="2" id="KW-1185">Reference proteome</keyword>
<gene>
    <name evidence="1" type="ORF">SAMN02745218_02482</name>
</gene>
<dbReference type="EMBL" id="FQUW01000036">
    <property type="protein sequence ID" value="SHF52254.1"/>
    <property type="molecule type" value="Genomic_DNA"/>
</dbReference>
<evidence type="ECO:0000313" key="2">
    <source>
        <dbReference type="Proteomes" id="UP000184196"/>
    </source>
</evidence>
<sequence>MDFFIREEVDMAEKYGLSIVRVSYDAVNKRVAEMLAHLEAGFHGGVRLG</sequence>
<reference evidence="2" key="1">
    <citation type="submission" date="2016-11" db="EMBL/GenBank/DDBJ databases">
        <authorList>
            <person name="Varghese N."/>
            <person name="Submissions S."/>
        </authorList>
    </citation>
    <scope>NUCLEOTIDE SEQUENCE [LARGE SCALE GENOMIC DNA]</scope>
    <source>
        <strain evidence="2">DSM 11792</strain>
    </source>
</reference>
<accession>A0A1M5CBW0</accession>